<keyword evidence="6" id="KW-0106">Calcium</keyword>
<proteinExistence type="inferred from homology"/>
<dbReference type="CDD" id="cd16030">
    <property type="entry name" value="iduronate-2-sulfatase"/>
    <property type="match status" value="1"/>
</dbReference>
<dbReference type="Proteomes" id="UP000276603">
    <property type="component" value="Unassembled WGS sequence"/>
</dbReference>
<feature type="domain" description="Sulfatase N-terminal" evidence="7">
    <location>
        <begin position="30"/>
        <end position="388"/>
    </location>
</feature>
<dbReference type="GO" id="GO:0046872">
    <property type="term" value="F:metal ion binding"/>
    <property type="evidence" value="ECO:0007669"/>
    <property type="project" value="UniProtKB-KW"/>
</dbReference>
<dbReference type="PROSITE" id="PS51257">
    <property type="entry name" value="PROKAR_LIPOPROTEIN"/>
    <property type="match status" value="1"/>
</dbReference>
<dbReference type="RefSeq" id="WP_120714360.1">
    <property type="nucleotide sequence ID" value="NZ_RBCJ01000006.1"/>
</dbReference>
<evidence type="ECO:0000256" key="3">
    <source>
        <dbReference type="ARBA" id="ARBA00022723"/>
    </source>
</evidence>
<evidence type="ECO:0000313" key="9">
    <source>
        <dbReference type="Proteomes" id="UP000276603"/>
    </source>
</evidence>
<keyword evidence="5" id="KW-0378">Hydrolase</keyword>
<comment type="similarity">
    <text evidence="2">Belongs to the sulfatase family.</text>
</comment>
<gene>
    <name evidence="8" type="ORF">D7Z94_24885</name>
</gene>
<name>A0A3B0BXH4_9FLAO</name>
<comment type="cofactor">
    <cofactor evidence="1">
        <name>Ca(2+)</name>
        <dbReference type="ChEBI" id="CHEBI:29108"/>
    </cofactor>
</comment>
<dbReference type="PANTHER" id="PTHR45953">
    <property type="entry name" value="IDURONATE 2-SULFATASE"/>
    <property type="match status" value="1"/>
</dbReference>
<dbReference type="GO" id="GO:0005737">
    <property type="term" value="C:cytoplasm"/>
    <property type="evidence" value="ECO:0007669"/>
    <property type="project" value="TreeGrafter"/>
</dbReference>
<dbReference type="Pfam" id="PF00884">
    <property type="entry name" value="Sulfatase"/>
    <property type="match status" value="1"/>
</dbReference>
<protein>
    <submittedName>
        <fullName evidence="8">DUF4976 domain-containing protein</fullName>
    </submittedName>
</protein>
<keyword evidence="4" id="KW-0732">Signal</keyword>
<organism evidence="8 9">
    <name type="scientific">Ulvibacterium marinum</name>
    <dbReference type="NCBI Taxonomy" id="2419782"/>
    <lineage>
        <taxon>Bacteria</taxon>
        <taxon>Pseudomonadati</taxon>
        <taxon>Bacteroidota</taxon>
        <taxon>Flavobacteriia</taxon>
        <taxon>Flavobacteriales</taxon>
        <taxon>Flavobacteriaceae</taxon>
        <taxon>Ulvibacterium</taxon>
    </lineage>
</organism>
<dbReference type="InterPro" id="IPR035874">
    <property type="entry name" value="IDS"/>
</dbReference>
<dbReference type="PANTHER" id="PTHR45953:SF1">
    <property type="entry name" value="IDURONATE 2-SULFATASE"/>
    <property type="match status" value="1"/>
</dbReference>
<evidence type="ECO:0000256" key="2">
    <source>
        <dbReference type="ARBA" id="ARBA00008779"/>
    </source>
</evidence>
<evidence type="ECO:0000313" key="8">
    <source>
        <dbReference type="EMBL" id="RKN77014.1"/>
    </source>
</evidence>
<evidence type="ECO:0000256" key="4">
    <source>
        <dbReference type="ARBA" id="ARBA00022729"/>
    </source>
</evidence>
<dbReference type="GO" id="GO:0004423">
    <property type="term" value="F:iduronate-2-sulfatase activity"/>
    <property type="evidence" value="ECO:0007669"/>
    <property type="project" value="InterPro"/>
</dbReference>
<dbReference type="AlphaFoldDB" id="A0A3B0BXH4"/>
<evidence type="ECO:0000256" key="1">
    <source>
        <dbReference type="ARBA" id="ARBA00001913"/>
    </source>
</evidence>
<dbReference type="OrthoDB" id="9763552at2"/>
<reference evidence="8 9" key="1">
    <citation type="submission" date="2018-10" db="EMBL/GenBank/DDBJ databases">
        <title>Ulvibacterium marinum gen. nov., sp. nov., a novel marine bacterium of the family Flavobacteriaceae, isolated from a culture of the green alga Ulva prolifera.</title>
        <authorList>
            <person name="Zhang Z."/>
        </authorList>
    </citation>
    <scope>NUCLEOTIDE SEQUENCE [LARGE SCALE GENOMIC DNA]</scope>
    <source>
        <strain evidence="8 9">CCMM003</strain>
    </source>
</reference>
<accession>A0A3B0BXH4</accession>
<dbReference type="InterPro" id="IPR000917">
    <property type="entry name" value="Sulfatase_N"/>
</dbReference>
<dbReference type="EMBL" id="RBCJ01000006">
    <property type="protein sequence ID" value="RKN77014.1"/>
    <property type="molecule type" value="Genomic_DNA"/>
</dbReference>
<evidence type="ECO:0000256" key="6">
    <source>
        <dbReference type="ARBA" id="ARBA00022837"/>
    </source>
</evidence>
<dbReference type="Gene3D" id="3.40.720.10">
    <property type="entry name" value="Alkaline Phosphatase, subunit A"/>
    <property type="match status" value="1"/>
</dbReference>
<sequence length="486" mass="55040">MKKIILLSTFFVVLFSCKRNVIEKEDKKFNVLFITIDDLRPQLGIYGDSLVKTPNIDKLANNAIVFDRAYCQAPLCGPSRSSFLSGYYPQTTGAYVINDHIRDAKPDVVTLPQLFKNNGYTSAGLYKVFHLVGFDPTLFGNRNDPESWSIPLWLPKKSVWGPLGDSIYQVNKQLCLRKGPIGYNNIPRSLAYEAPVIADSLLADGETAQQALHYLDDFKEKPFFMAVGFYNPHLPFVAPKKYWDLYNREELVLPENQYAPKGVPVNLLPTSAELRSNVNIPNEGPFDEELKKDLLHGYLASISYIDAQIGLLIDRLDKLNLTGNTIVVILGDHGYQIGEHNLWCKKHSNFEMATRVPLIISTPEHFGNGRRTSKIVELVDLYPTLADLCSLEAPDDLDGHSLVPILNNFNAKDTGSSLSVYGKNGNQQSIRTDNYRINRRKLADSTFYELYDRQIDPHENNNVAYAKEYLSVRDSLTKILEDYFKN</sequence>
<dbReference type="SUPFAM" id="SSF53649">
    <property type="entry name" value="Alkaline phosphatase-like"/>
    <property type="match status" value="1"/>
</dbReference>
<keyword evidence="3" id="KW-0479">Metal-binding</keyword>
<evidence type="ECO:0000256" key="5">
    <source>
        <dbReference type="ARBA" id="ARBA00022801"/>
    </source>
</evidence>
<keyword evidence="9" id="KW-1185">Reference proteome</keyword>
<comment type="caution">
    <text evidence="8">The sequence shown here is derived from an EMBL/GenBank/DDBJ whole genome shotgun (WGS) entry which is preliminary data.</text>
</comment>
<dbReference type="InterPro" id="IPR017850">
    <property type="entry name" value="Alkaline_phosphatase_core_sf"/>
</dbReference>
<evidence type="ECO:0000259" key="7">
    <source>
        <dbReference type="Pfam" id="PF00884"/>
    </source>
</evidence>